<dbReference type="EMBL" id="CP060394">
    <property type="protein sequence ID" value="QNI31391.1"/>
    <property type="molecule type" value="Genomic_DNA"/>
</dbReference>
<evidence type="ECO:0000313" key="6">
    <source>
        <dbReference type="EMBL" id="QNI31391.1"/>
    </source>
</evidence>
<keyword evidence="6" id="KW-0675">Receptor</keyword>
<proteinExistence type="predicted"/>
<dbReference type="InterPro" id="IPR057601">
    <property type="entry name" value="Oar-like_b-barrel"/>
</dbReference>
<dbReference type="InterPro" id="IPR013784">
    <property type="entry name" value="Carb-bd-like_fold"/>
</dbReference>
<reference evidence="6 7" key="1">
    <citation type="submission" date="2020-08" db="EMBL/GenBank/DDBJ databases">
        <title>Edaphobacter telluris sp. nov. and Acidobacterium dinghuensis sp. nov., two acidobacteria isolated from forest soil.</title>
        <authorList>
            <person name="Fu J."/>
            <person name="Qiu L."/>
        </authorList>
    </citation>
    <scope>NUCLEOTIDE SEQUENCE [LARGE SCALE GENOMIC DNA]</scope>
    <source>
        <strain evidence="6">4Y35</strain>
    </source>
</reference>
<dbReference type="GO" id="GO:0030246">
    <property type="term" value="F:carbohydrate binding"/>
    <property type="evidence" value="ECO:0007669"/>
    <property type="project" value="InterPro"/>
</dbReference>
<keyword evidence="7" id="KW-1185">Reference proteome</keyword>
<keyword evidence="4" id="KW-0732">Signal</keyword>
<gene>
    <name evidence="6" type="ORF">H7849_20280</name>
</gene>
<dbReference type="GO" id="GO:0009279">
    <property type="term" value="C:cell outer membrane"/>
    <property type="evidence" value="ECO:0007669"/>
    <property type="project" value="UniProtKB-SubCell"/>
</dbReference>
<evidence type="ECO:0000256" key="3">
    <source>
        <dbReference type="ARBA" id="ARBA00023237"/>
    </source>
</evidence>
<keyword evidence="2" id="KW-0472">Membrane</keyword>
<evidence type="ECO:0000313" key="7">
    <source>
        <dbReference type="Proteomes" id="UP000515312"/>
    </source>
</evidence>
<name>A0A7G8BFS1_9BACT</name>
<evidence type="ECO:0000256" key="4">
    <source>
        <dbReference type="SAM" id="SignalP"/>
    </source>
</evidence>
<dbReference type="Gene3D" id="2.60.40.1120">
    <property type="entry name" value="Carboxypeptidase-like, regulatory domain"/>
    <property type="match status" value="1"/>
</dbReference>
<feature type="domain" description="TonB-dependent transporter Oar-like beta-barrel" evidence="5">
    <location>
        <begin position="239"/>
        <end position="1074"/>
    </location>
</feature>
<sequence>MLKLRIALLCALLLVSCCRTVAQSTTGGAIAGTILDAEGRAIPNAQVALRNPATGFERNAKTSEAGGFYFEELTPGTYTLMAGADGFAPLVEQSITVEIGRLTHIVPRLAVGTAQETVSVNASPQIDTTSAAVTQNINQTEVDELPTNSRRWSNFALLAPGVTPDQNGYGLLSFRGISVLLNNNTIDGADNNQAFFSEERGRTRIGYSTTQAAVREFQVNTSNYSAEYGRAAGGVVNTVTKSGGNEVHGQLFFYDRDNNWGATNPFTTLTSRTSTGDFVTTPFKPSDVRKQWGLSAGGPIRKDKLFWFLAYDQFRRDFPAVATAETPSKFFEMQSAQNIATLAARIQQTPTQALISYNNLLNNLNSLLGSVPRSGDQIIFFPKIDWQLNERNHLILQYNHMRWSSLNGVQTGASENYGTASFGNDYVKEDWGIARWQYFVTANMLNEARYQYGRDTESEFSDAPAPFEQSLSKNVYGHAPQISIASGSYGFRFGKPAFLDRPAYPDERRHQFVDTLTWIKGNHAIKFGYDLNYVTDYSDNLYDQNGTYDYTNPLDFAADYYSPNHCSGTTTGVGDLPCYSYFEQGVGFTTFQFQTADYAGFISDEWKLRHGLTLSLGMRYEYEELPNTNKNLVNPDIPQTATLPHDRNNFGPRLGLAWDIFGKGSTVLRIGYGIYYGRIINSTIFTALSSTGSPNGQLTYFYRPTDKGTPPFPYVFSAKPTLSVAPNAVFFDPRFQNPQIHQAEVSFEQALPRKTTITFTYMGSAGRELPNFIDTNIDLTGNQPFKTITYTIDDATGKGPLHGAYTTNFFSQRINPNYQQITDIFSETNSAYQAGVARLSHHSRALDLTGSYTYAHAADYNQNESTFADLNDVLDPTNFKLEYGNSNFDIRQRVTASAVARAPWRVHGFWGYLVNGYLVAPVAELRTGLPFTMRTTGSVPSLECSYEQFLLGICPSTKVSGLGASINGSGGANRIPAVGRNTFRYPRVYNVDARLAKNTQIGERYNLEVVSEIFNVLNHQNATNIDTVGYIINGATTPGGNARLTFLSGANGTARFGTVTNANSTTLYRERQLQLALRLRF</sequence>
<evidence type="ECO:0000256" key="2">
    <source>
        <dbReference type="ARBA" id="ARBA00023136"/>
    </source>
</evidence>
<dbReference type="AlphaFoldDB" id="A0A7G8BFS1"/>
<dbReference type="SUPFAM" id="SSF49452">
    <property type="entry name" value="Starch-binding domain-like"/>
    <property type="match status" value="1"/>
</dbReference>
<feature type="signal peptide" evidence="4">
    <location>
        <begin position="1"/>
        <end position="22"/>
    </location>
</feature>
<dbReference type="InterPro" id="IPR036942">
    <property type="entry name" value="Beta-barrel_TonB_sf"/>
</dbReference>
<organism evidence="6 7">
    <name type="scientific">Alloacidobacterium dinghuense</name>
    <dbReference type="NCBI Taxonomy" id="2763107"/>
    <lineage>
        <taxon>Bacteria</taxon>
        <taxon>Pseudomonadati</taxon>
        <taxon>Acidobacteriota</taxon>
        <taxon>Terriglobia</taxon>
        <taxon>Terriglobales</taxon>
        <taxon>Acidobacteriaceae</taxon>
        <taxon>Alloacidobacterium</taxon>
    </lineage>
</organism>
<dbReference type="Pfam" id="PF13620">
    <property type="entry name" value="CarboxypepD_reg"/>
    <property type="match status" value="1"/>
</dbReference>
<feature type="chain" id="PRO_5028809776" evidence="4">
    <location>
        <begin position="23"/>
        <end position="1081"/>
    </location>
</feature>
<dbReference type="SUPFAM" id="SSF56935">
    <property type="entry name" value="Porins"/>
    <property type="match status" value="1"/>
</dbReference>
<dbReference type="KEGG" id="adin:H7849_20280"/>
<dbReference type="Pfam" id="PF25183">
    <property type="entry name" value="OMP_b-brl_4"/>
    <property type="match status" value="1"/>
</dbReference>
<protein>
    <submittedName>
        <fullName evidence="6">TonB-dependent receptor</fullName>
    </submittedName>
</protein>
<comment type="subcellular location">
    <subcellularLocation>
        <location evidence="1">Cell outer membrane</location>
    </subcellularLocation>
</comment>
<keyword evidence="3" id="KW-0998">Cell outer membrane</keyword>
<evidence type="ECO:0000259" key="5">
    <source>
        <dbReference type="Pfam" id="PF25183"/>
    </source>
</evidence>
<dbReference type="PROSITE" id="PS51257">
    <property type="entry name" value="PROKAR_LIPOPROTEIN"/>
    <property type="match status" value="1"/>
</dbReference>
<dbReference type="Proteomes" id="UP000515312">
    <property type="component" value="Chromosome"/>
</dbReference>
<dbReference type="RefSeq" id="WP_186741988.1">
    <property type="nucleotide sequence ID" value="NZ_CP060394.1"/>
</dbReference>
<accession>A0A7G8BFS1</accession>
<evidence type="ECO:0000256" key="1">
    <source>
        <dbReference type="ARBA" id="ARBA00004442"/>
    </source>
</evidence>
<dbReference type="Gene3D" id="2.40.170.20">
    <property type="entry name" value="TonB-dependent receptor, beta-barrel domain"/>
    <property type="match status" value="1"/>
</dbReference>